<reference evidence="6 7" key="1">
    <citation type="submission" date="2024-09" db="EMBL/GenBank/DDBJ databases">
        <authorList>
            <person name="Sun Q."/>
            <person name="Mori K."/>
        </authorList>
    </citation>
    <scope>NUCLEOTIDE SEQUENCE [LARGE SCALE GENOMIC DNA]</scope>
    <source>
        <strain evidence="6 7">JCM 11411</strain>
    </source>
</reference>
<evidence type="ECO:0000256" key="3">
    <source>
        <dbReference type="ARBA" id="ARBA00023163"/>
    </source>
</evidence>
<dbReference type="SMART" id="SM00346">
    <property type="entry name" value="HTH_ICLR"/>
    <property type="match status" value="1"/>
</dbReference>
<dbReference type="InterPro" id="IPR014757">
    <property type="entry name" value="Tscrpt_reg_IclR_C"/>
</dbReference>
<dbReference type="Gene3D" id="1.10.10.10">
    <property type="entry name" value="Winged helix-like DNA-binding domain superfamily/Winged helix DNA-binding domain"/>
    <property type="match status" value="1"/>
</dbReference>
<evidence type="ECO:0000259" key="5">
    <source>
        <dbReference type="PROSITE" id="PS51078"/>
    </source>
</evidence>
<organism evidence="6 7">
    <name type="scientific">Rhodococcus baikonurensis</name>
    <dbReference type="NCBI Taxonomy" id="172041"/>
    <lineage>
        <taxon>Bacteria</taxon>
        <taxon>Bacillati</taxon>
        <taxon>Actinomycetota</taxon>
        <taxon>Actinomycetes</taxon>
        <taxon>Mycobacteriales</taxon>
        <taxon>Nocardiaceae</taxon>
        <taxon>Rhodococcus</taxon>
        <taxon>Rhodococcus erythropolis group</taxon>
    </lineage>
</organism>
<dbReference type="InterPro" id="IPR005471">
    <property type="entry name" value="Tscrpt_reg_IclR_N"/>
</dbReference>
<dbReference type="Pfam" id="PF01614">
    <property type="entry name" value="IclR_C"/>
    <property type="match status" value="1"/>
</dbReference>
<dbReference type="InterPro" id="IPR029016">
    <property type="entry name" value="GAF-like_dom_sf"/>
</dbReference>
<protein>
    <submittedName>
        <fullName evidence="6">IclR family transcriptional regulator</fullName>
    </submittedName>
</protein>
<feature type="domain" description="IclR-ED" evidence="5">
    <location>
        <begin position="73"/>
        <end position="254"/>
    </location>
</feature>
<feature type="domain" description="HTH iclR-type" evidence="4">
    <location>
        <begin position="11"/>
        <end position="72"/>
    </location>
</feature>
<evidence type="ECO:0000256" key="1">
    <source>
        <dbReference type="ARBA" id="ARBA00023015"/>
    </source>
</evidence>
<dbReference type="Proteomes" id="UP001589587">
    <property type="component" value="Unassembled WGS sequence"/>
</dbReference>
<comment type="caution">
    <text evidence="6">The sequence shown here is derived from an EMBL/GenBank/DDBJ whole genome shotgun (WGS) entry which is preliminary data.</text>
</comment>
<keyword evidence="7" id="KW-1185">Reference proteome</keyword>
<evidence type="ECO:0000259" key="4">
    <source>
        <dbReference type="PROSITE" id="PS51077"/>
    </source>
</evidence>
<evidence type="ECO:0000313" key="7">
    <source>
        <dbReference type="Proteomes" id="UP001589587"/>
    </source>
</evidence>
<dbReference type="EMBL" id="JBHMAS010000097">
    <property type="protein sequence ID" value="MFB9784825.1"/>
    <property type="molecule type" value="Genomic_DNA"/>
</dbReference>
<accession>A0ABV5XQQ6</accession>
<dbReference type="PROSITE" id="PS51078">
    <property type="entry name" value="ICLR_ED"/>
    <property type="match status" value="1"/>
</dbReference>
<dbReference type="PANTHER" id="PTHR30136">
    <property type="entry name" value="HELIX-TURN-HELIX TRANSCRIPTIONAL REGULATOR, ICLR FAMILY"/>
    <property type="match status" value="1"/>
</dbReference>
<evidence type="ECO:0000313" key="6">
    <source>
        <dbReference type="EMBL" id="MFB9784825.1"/>
    </source>
</evidence>
<dbReference type="Pfam" id="PF09339">
    <property type="entry name" value="HTH_IclR"/>
    <property type="match status" value="1"/>
</dbReference>
<dbReference type="InterPro" id="IPR050707">
    <property type="entry name" value="HTH_MetabolicPath_Reg"/>
</dbReference>
<dbReference type="PANTHER" id="PTHR30136:SF24">
    <property type="entry name" value="HTH-TYPE TRANSCRIPTIONAL REPRESSOR ALLR"/>
    <property type="match status" value="1"/>
</dbReference>
<evidence type="ECO:0000256" key="2">
    <source>
        <dbReference type="ARBA" id="ARBA00023125"/>
    </source>
</evidence>
<dbReference type="SUPFAM" id="SSF55781">
    <property type="entry name" value="GAF domain-like"/>
    <property type="match status" value="1"/>
</dbReference>
<dbReference type="RefSeq" id="WP_366238538.1">
    <property type="nucleotide sequence ID" value="NZ_JBHMAS010000097.1"/>
</dbReference>
<dbReference type="Gene3D" id="3.30.450.40">
    <property type="match status" value="1"/>
</dbReference>
<name>A0ABV5XQQ6_9NOCA</name>
<keyword evidence="2" id="KW-0238">DNA-binding</keyword>
<keyword evidence="1" id="KW-0805">Transcription regulation</keyword>
<sequence length="261" mass="28136">MDNSTPSVRRVKSTDRTVDVLELLARRQPLGLGDLADALAIPKSSLHGVMRTLESRGWVEENRDSQQFRLGLGAVLVGNSFLQQDEVVAATAGSLEWLVDHTGETAQLARLEGTEVVYLAKRQSTHAVSLVSTIGGRLPAHATALGKALLSTRTTEELDRLLSFPLKAMTAHTRITRDDLYEDLALTRSRGYAAEEGEVADGLVCFAVALPWSRPTVDAVSVSIPSFRASPEARDRTVNLLLDAAARSNSTLNAPPMPGRG</sequence>
<dbReference type="InterPro" id="IPR036388">
    <property type="entry name" value="WH-like_DNA-bd_sf"/>
</dbReference>
<gene>
    <name evidence="6" type="ORF">ACFFQ6_34550</name>
</gene>
<dbReference type="InterPro" id="IPR036390">
    <property type="entry name" value="WH_DNA-bd_sf"/>
</dbReference>
<proteinExistence type="predicted"/>
<keyword evidence="3" id="KW-0804">Transcription</keyword>
<dbReference type="SUPFAM" id="SSF46785">
    <property type="entry name" value="Winged helix' DNA-binding domain"/>
    <property type="match status" value="1"/>
</dbReference>
<dbReference type="PROSITE" id="PS51077">
    <property type="entry name" value="HTH_ICLR"/>
    <property type="match status" value="1"/>
</dbReference>